<dbReference type="RefSeq" id="WP_235356655.1">
    <property type="nucleotide sequence ID" value="NZ_BJOA01000239.1"/>
</dbReference>
<dbReference type="InterPro" id="IPR041492">
    <property type="entry name" value="HAD_2"/>
</dbReference>
<dbReference type="SFLD" id="SFLDG01129">
    <property type="entry name" value="C1.5:_HAD__Beta-PGM__Phosphata"/>
    <property type="match status" value="1"/>
</dbReference>
<organism evidence="1 2">
    <name type="scientific">Aneurinibacillus migulanus</name>
    <name type="common">Bacillus migulanus</name>
    <dbReference type="NCBI Taxonomy" id="47500"/>
    <lineage>
        <taxon>Bacteria</taxon>
        <taxon>Bacillati</taxon>
        <taxon>Bacillota</taxon>
        <taxon>Bacilli</taxon>
        <taxon>Bacillales</taxon>
        <taxon>Paenibacillaceae</taxon>
        <taxon>Aneurinibacillus group</taxon>
        <taxon>Aneurinibacillus</taxon>
    </lineage>
</organism>
<proteinExistence type="predicted"/>
<dbReference type="EMBL" id="FNED01000041">
    <property type="protein sequence ID" value="SDK15135.1"/>
    <property type="molecule type" value="Genomic_DNA"/>
</dbReference>
<dbReference type="NCBIfam" id="TIGR01549">
    <property type="entry name" value="HAD-SF-IA-v1"/>
    <property type="match status" value="1"/>
</dbReference>
<dbReference type="Proteomes" id="UP000182836">
    <property type="component" value="Unassembled WGS sequence"/>
</dbReference>
<dbReference type="GO" id="GO:0006281">
    <property type="term" value="P:DNA repair"/>
    <property type="evidence" value="ECO:0007669"/>
    <property type="project" value="TreeGrafter"/>
</dbReference>
<dbReference type="GO" id="GO:0005829">
    <property type="term" value="C:cytosol"/>
    <property type="evidence" value="ECO:0007669"/>
    <property type="project" value="TreeGrafter"/>
</dbReference>
<dbReference type="AlphaFoldDB" id="A0A1G8ZL59"/>
<reference evidence="1 2" key="1">
    <citation type="submission" date="2016-10" db="EMBL/GenBank/DDBJ databases">
        <authorList>
            <person name="de Groot N.N."/>
        </authorList>
    </citation>
    <scope>NUCLEOTIDE SEQUENCE [LARGE SCALE GENOMIC DNA]</scope>
    <source>
        <strain evidence="1 2">DSM 2895</strain>
    </source>
</reference>
<dbReference type="SUPFAM" id="SSF56784">
    <property type="entry name" value="HAD-like"/>
    <property type="match status" value="1"/>
</dbReference>
<dbReference type="InterPro" id="IPR006439">
    <property type="entry name" value="HAD-SF_hydro_IA"/>
</dbReference>
<name>A0A1G8ZL59_ANEMI</name>
<protein>
    <submittedName>
        <fullName evidence="1">Phosphoglycolate phosphatase</fullName>
    </submittedName>
</protein>
<accession>A0A1G8ZL59</accession>
<dbReference type="GeneID" id="42303927"/>
<dbReference type="PANTHER" id="PTHR43434:SF1">
    <property type="entry name" value="PHOSPHOGLYCOLATE PHOSPHATASE"/>
    <property type="match status" value="1"/>
</dbReference>
<dbReference type="PANTHER" id="PTHR43434">
    <property type="entry name" value="PHOSPHOGLYCOLATE PHOSPHATASE"/>
    <property type="match status" value="1"/>
</dbReference>
<dbReference type="InterPro" id="IPR023214">
    <property type="entry name" value="HAD_sf"/>
</dbReference>
<dbReference type="Pfam" id="PF13419">
    <property type="entry name" value="HAD_2"/>
    <property type="match status" value="1"/>
</dbReference>
<sequence>MREKKYSYGIIFDMDNTLLQSAIDFTKMKRSVFELLVDDGLCAPNLDWHSHTASQLIEMARQSGKLKQETEARIWDAVTECEKQGMHGAQLEPYVPEVLAELCEDCHLVVLTNNACIAAQEALKETGIGHYFDHIVGREQMTALKPSASGVYYVLDHYPDVPAENWMFVGDSWIDGKAAKEGNIAFIAYKGNRNQMEKNEVYPVAHIEDMRELMDSLMWRKEQV</sequence>
<dbReference type="InterPro" id="IPR023198">
    <property type="entry name" value="PGP-like_dom2"/>
</dbReference>
<evidence type="ECO:0000313" key="1">
    <source>
        <dbReference type="EMBL" id="SDK15135.1"/>
    </source>
</evidence>
<dbReference type="SFLD" id="SFLDS00003">
    <property type="entry name" value="Haloacid_Dehalogenase"/>
    <property type="match status" value="1"/>
</dbReference>
<gene>
    <name evidence="1" type="ORF">SAMN04487909_14122</name>
</gene>
<dbReference type="GO" id="GO:0008967">
    <property type="term" value="F:phosphoglycolate phosphatase activity"/>
    <property type="evidence" value="ECO:0007669"/>
    <property type="project" value="TreeGrafter"/>
</dbReference>
<evidence type="ECO:0000313" key="2">
    <source>
        <dbReference type="Proteomes" id="UP000182836"/>
    </source>
</evidence>
<dbReference type="InterPro" id="IPR036412">
    <property type="entry name" value="HAD-like_sf"/>
</dbReference>
<dbReference type="InterPro" id="IPR050155">
    <property type="entry name" value="HAD-like_hydrolase_sf"/>
</dbReference>
<dbReference type="Gene3D" id="3.40.50.1000">
    <property type="entry name" value="HAD superfamily/HAD-like"/>
    <property type="match status" value="1"/>
</dbReference>
<dbReference type="Gene3D" id="1.10.150.240">
    <property type="entry name" value="Putative phosphatase, domain 2"/>
    <property type="match status" value="1"/>
</dbReference>